<evidence type="ECO:0000313" key="1">
    <source>
        <dbReference type="EMBL" id="KAK0704599.1"/>
    </source>
</evidence>
<sequence length="62" mass="7085">MEALERLLSSKNSNCGINRGILNTLKGLSLYHKRFNFGASIQAHLLEYHVLTKKLGLDHTYR</sequence>
<evidence type="ECO:0000313" key="2">
    <source>
        <dbReference type="Proteomes" id="UP001172102"/>
    </source>
</evidence>
<protein>
    <submittedName>
        <fullName evidence="1">Uncharacterized protein</fullName>
    </submittedName>
</protein>
<keyword evidence="2" id="KW-1185">Reference proteome</keyword>
<organism evidence="1 2">
    <name type="scientific">Lasiosphaeris hirsuta</name>
    <dbReference type="NCBI Taxonomy" id="260670"/>
    <lineage>
        <taxon>Eukaryota</taxon>
        <taxon>Fungi</taxon>
        <taxon>Dikarya</taxon>
        <taxon>Ascomycota</taxon>
        <taxon>Pezizomycotina</taxon>
        <taxon>Sordariomycetes</taxon>
        <taxon>Sordariomycetidae</taxon>
        <taxon>Sordariales</taxon>
        <taxon>Lasiosphaeriaceae</taxon>
        <taxon>Lasiosphaeris</taxon>
    </lineage>
</organism>
<accession>A0AA40DIB4</accession>
<comment type="caution">
    <text evidence="1">The sequence shown here is derived from an EMBL/GenBank/DDBJ whole genome shotgun (WGS) entry which is preliminary data.</text>
</comment>
<name>A0AA40DIB4_9PEZI</name>
<dbReference type="Proteomes" id="UP001172102">
    <property type="component" value="Unassembled WGS sequence"/>
</dbReference>
<proteinExistence type="predicted"/>
<gene>
    <name evidence="1" type="ORF">B0H67DRAFT_353260</name>
</gene>
<dbReference type="EMBL" id="JAUKUA010000007">
    <property type="protein sequence ID" value="KAK0704599.1"/>
    <property type="molecule type" value="Genomic_DNA"/>
</dbReference>
<reference evidence="1" key="1">
    <citation type="submission" date="2023-06" db="EMBL/GenBank/DDBJ databases">
        <title>Genome-scale phylogeny and comparative genomics of the fungal order Sordariales.</title>
        <authorList>
            <consortium name="Lawrence Berkeley National Laboratory"/>
            <person name="Hensen N."/>
            <person name="Bonometti L."/>
            <person name="Westerberg I."/>
            <person name="Brannstrom I.O."/>
            <person name="Guillou S."/>
            <person name="Cros-Aarteil S."/>
            <person name="Calhoun S."/>
            <person name="Haridas S."/>
            <person name="Kuo A."/>
            <person name="Mondo S."/>
            <person name="Pangilinan J."/>
            <person name="Riley R."/>
            <person name="Labutti K."/>
            <person name="Andreopoulos B."/>
            <person name="Lipzen A."/>
            <person name="Chen C."/>
            <person name="Yanf M."/>
            <person name="Daum C."/>
            <person name="Ng V."/>
            <person name="Clum A."/>
            <person name="Steindorff A."/>
            <person name="Ohm R."/>
            <person name="Martin F."/>
            <person name="Silar P."/>
            <person name="Natvig D."/>
            <person name="Lalanne C."/>
            <person name="Gautier V."/>
            <person name="Ament-Velasquez S.L."/>
            <person name="Kruys A."/>
            <person name="Hutchinson M.I."/>
            <person name="Powell A.J."/>
            <person name="Barry K."/>
            <person name="Miller A.N."/>
            <person name="Grigoriev I.V."/>
            <person name="Debuchy R."/>
            <person name="Gladieux P."/>
            <person name="Thoren M.H."/>
            <person name="Johannesson H."/>
        </authorList>
    </citation>
    <scope>NUCLEOTIDE SEQUENCE</scope>
    <source>
        <strain evidence="1">SMH4607-1</strain>
    </source>
</reference>
<dbReference type="AlphaFoldDB" id="A0AA40DIB4"/>